<reference evidence="3" key="2">
    <citation type="submission" date="2010-04" db="EMBL/GenBank/DDBJ databases">
        <title>Genome sequence of Salinibacter ruber M8.</title>
        <authorList>
            <consortium name="Genoscope"/>
        </authorList>
    </citation>
    <scope>NUCLEOTIDE SEQUENCE [LARGE SCALE GENOMIC DNA]</scope>
    <source>
        <strain evidence="3">M8</strain>
    </source>
</reference>
<proteinExistence type="predicted"/>
<dbReference type="Proteomes" id="UP000000933">
    <property type="component" value="Chromosome"/>
</dbReference>
<protein>
    <submittedName>
        <fullName evidence="2">Uncharacterized protein</fullName>
    </submittedName>
</protein>
<dbReference type="HOGENOM" id="CLU_2439055_0_0_10"/>
<name>D5H6Q1_SALRM</name>
<reference evidence="2 3" key="1">
    <citation type="journal article" date="2010" name="ISME J.">
        <title>Fine-scale evolution: genomic, phenotypic and ecological differentiation in two coexisting Salinibacter ruber strains.</title>
        <authorList>
            <person name="Pena A."/>
            <person name="Teeling H."/>
            <person name="Huerta-Cepas J."/>
            <person name="Santos F."/>
            <person name="Yarza P."/>
            <person name="Brito-Echeverria J."/>
            <person name="Lucio M."/>
            <person name="Schmitt-Kopplin P."/>
            <person name="Meseguer I."/>
            <person name="Schenowitz C."/>
            <person name="Dossat C."/>
            <person name="Barbe V."/>
            <person name="Dopazo J."/>
            <person name="Rossello-Mora R."/>
            <person name="Schuler M."/>
            <person name="Glockner F.O."/>
            <person name="Amann R."/>
            <person name="Gabaldon T."/>
            <person name="Anton J."/>
        </authorList>
    </citation>
    <scope>NUCLEOTIDE SEQUENCE [LARGE SCALE GENOMIC DNA]</scope>
    <source>
        <strain evidence="2 3">M8</strain>
    </source>
</reference>
<organism evidence="2 3">
    <name type="scientific">Salinibacter ruber (strain M8)</name>
    <dbReference type="NCBI Taxonomy" id="761659"/>
    <lineage>
        <taxon>Bacteria</taxon>
        <taxon>Pseudomonadati</taxon>
        <taxon>Rhodothermota</taxon>
        <taxon>Rhodothermia</taxon>
        <taxon>Rhodothermales</taxon>
        <taxon>Salinibacteraceae</taxon>
        <taxon>Salinibacter</taxon>
    </lineage>
</organism>
<dbReference type="EMBL" id="FP565814">
    <property type="protein sequence ID" value="CBH23706.1"/>
    <property type="molecule type" value="Genomic_DNA"/>
</dbReference>
<dbReference type="KEGG" id="srm:SRM_00785"/>
<feature type="region of interest" description="Disordered" evidence="1">
    <location>
        <begin position="70"/>
        <end position="90"/>
    </location>
</feature>
<sequence>MTNEYMAKTKSDFEERLWLRFWRGQNSLEPVQSAKRTGFALYAYRLRLEEALPIGRVFLGAPILDKPRLAERQRQQANRPLGAAGIGQVG</sequence>
<evidence type="ECO:0000313" key="3">
    <source>
        <dbReference type="Proteomes" id="UP000000933"/>
    </source>
</evidence>
<accession>D5H6Q1</accession>
<evidence type="ECO:0000313" key="2">
    <source>
        <dbReference type="EMBL" id="CBH23706.1"/>
    </source>
</evidence>
<gene>
    <name evidence="2" type="ordered locus">SRM_00785</name>
</gene>
<dbReference type="AlphaFoldDB" id="D5H6Q1"/>
<evidence type="ECO:0000256" key="1">
    <source>
        <dbReference type="SAM" id="MobiDB-lite"/>
    </source>
</evidence>